<accession>A0A6C0KBZ7</accession>
<sequence>MVVTRTWTPLENIQISKGVYLDIWDSGDKKVERWPDGTEFHWRIVDLEVLENGQVKEVLEPLELWDTPARYAWTEKIPLLNGIFTNYEIPGWTIIQESAAVKKISPTGRKQKLNQNRKLN</sequence>
<reference evidence="1" key="1">
    <citation type="journal article" date="2020" name="Nature">
        <title>Giant virus diversity and host interactions through global metagenomics.</title>
        <authorList>
            <person name="Schulz F."/>
            <person name="Roux S."/>
            <person name="Paez-Espino D."/>
            <person name="Jungbluth S."/>
            <person name="Walsh D.A."/>
            <person name="Denef V.J."/>
            <person name="McMahon K.D."/>
            <person name="Konstantinidis K.T."/>
            <person name="Eloe-Fadrosh E.A."/>
            <person name="Kyrpides N.C."/>
            <person name="Woyke T."/>
        </authorList>
    </citation>
    <scope>NUCLEOTIDE SEQUENCE</scope>
    <source>
        <strain evidence="1">GVMAG-S-1101182-85</strain>
    </source>
</reference>
<name>A0A6C0KBZ7_9ZZZZ</name>
<evidence type="ECO:0000313" key="1">
    <source>
        <dbReference type="EMBL" id="QHU13818.1"/>
    </source>
</evidence>
<organism evidence="1">
    <name type="scientific">viral metagenome</name>
    <dbReference type="NCBI Taxonomy" id="1070528"/>
    <lineage>
        <taxon>unclassified sequences</taxon>
        <taxon>metagenomes</taxon>
        <taxon>organismal metagenomes</taxon>
    </lineage>
</organism>
<proteinExistence type="predicted"/>
<dbReference type="EMBL" id="MN740827">
    <property type="protein sequence ID" value="QHU13818.1"/>
    <property type="molecule type" value="Genomic_DNA"/>
</dbReference>
<dbReference type="AlphaFoldDB" id="A0A6C0KBZ7"/>
<protein>
    <submittedName>
        <fullName evidence="1">Uncharacterized protein</fullName>
    </submittedName>
</protein>